<gene>
    <name evidence="2" type="ORF">UX09_C0029G0016</name>
</gene>
<dbReference type="EMBL" id="LCKW01000029">
    <property type="protein sequence ID" value="KKU07477.1"/>
    <property type="molecule type" value="Genomic_DNA"/>
</dbReference>
<keyword evidence="1" id="KW-0812">Transmembrane</keyword>
<dbReference type="AlphaFoldDB" id="A0A0G1MHC3"/>
<comment type="caution">
    <text evidence="2">The sequence shown here is derived from an EMBL/GenBank/DDBJ whole genome shotgun (WGS) entry which is preliminary data.</text>
</comment>
<dbReference type="STRING" id="1618993.UX09_C0029G0016"/>
<reference evidence="2 3" key="1">
    <citation type="journal article" date="2015" name="Nature">
        <title>rRNA introns, odd ribosomes, and small enigmatic genomes across a large radiation of phyla.</title>
        <authorList>
            <person name="Brown C.T."/>
            <person name="Hug L.A."/>
            <person name="Thomas B.C."/>
            <person name="Sharon I."/>
            <person name="Castelle C.J."/>
            <person name="Singh A."/>
            <person name="Wilkins M.J."/>
            <person name="Williams K.H."/>
            <person name="Banfield J.F."/>
        </authorList>
    </citation>
    <scope>NUCLEOTIDE SEQUENCE [LARGE SCALE GENOMIC DNA]</scope>
</reference>
<name>A0A0G1MHC3_9BACT</name>
<organism evidence="2 3">
    <name type="scientific">Candidatus Uhrbacteria bacterium GW2011_GWE2_45_35</name>
    <dbReference type="NCBI Taxonomy" id="1618993"/>
    <lineage>
        <taxon>Bacteria</taxon>
        <taxon>Candidatus Uhriibacteriota</taxon>
    </lineage>
</organism>
<evidence type="ECO:0000256" key="1">
    <source>
        <dbReference type="SAM" id="Phobius"/>
    </source>
</evidence>
<evidence type="ECO:0000313" key="2">
    <source>
        <dbReference type="EMBL" id="KKU07477.1"/>
    </source>
</evidence>
<proteinExistence type="predicted"/>
<protein>
    <submittedName>
        <fullName evidence="2">Uncharacterized protein</fullName>
    </submittedName>
</protein>
<evidence type="ECO:0000313" key="3">
    <source>
        <dbReference type="Proteomes" id="UP000034354"/>
    </source>
</evidence>
<dbReference type="Proteomes" id="UP000034354">
    <property type="component" value="Unassembled WGS sequence"/>
</dbReference>
<keyword evidence="1" id="KW-0472">Membrane</keyword>
<dbReference type="SUPFAM" id="SSF82171">
    <property type="entry name" value="DPP6 N-terminal domain-like"/>
    <property type="match status" value="1"/>
</dbReference>
<sequence>MLTEKTKKILLIAAFVASVIGIGIALYFLFFRPVSQITIVPGEGEEPSIIIGADGLPISGSGQPTTGTTTTTPSVLPEASEIAAGGITKTIVLTTSSVESVTVSQNGDGMNYYDPRDSRFYSIDADGAVIKLSNKQFPDVDNVAWNSDSSKAVIEFPDGSNVVYDFTAETQVTLPKHWEDFEFSPTQDEIVAKSIGVDPNNRALVISKSDGSQVQSVQALGENADKVQINPSPSDQIIAFANTADSMGFGRTTILPVGKNQENFKGLVVEGLGFDSLWNPRGDIILYSVYGDTSDYKPLLWVVDGTVNSLGDDRRSLSLNTWVDKCVFASSSVAYCAVPQEMASNAGMQRSAYEMSSDDLYKIDLSNNRSTLVARPEISTPMTNLQVSDDGAYVFYTNNMNGRLEMIRLK</sequence>
<keyword evidence="1" id="KW-1133">Transmembrane helix</keyword>
<feature type="transmembrane region" description="Helical" evidence="1">
    <location>
        <begin position="9"/>
        <end position="30"/>
    </location>
</feature>
<accession>A0A0G1MHC3</accession>